<dbReference type="SUPFAM" id="SSF51556">
    <property type="entry name" value="Metallo-dependent hydrolases"/>
    <property type="match status" value="1"/>
</dbReference>
<dbReference type="Gene3D" id="3.20.20.140">
    <property type="entry name" value="Metal-dependent hydrolases"/>
    <property type="match status" value="1"/>
</dbReference>
<dbReference type="Pfam" id="PF01244">
    <property type="entry name" value="Peptidase_M19"/>
    <property type="match status" value="1"/>
</dbReference>
<dbReference type="InterPro" id="IPR032466">
    <property type="entry name" value="Metal_Hydrolase"/>
</dbReference>
<accession>A0ABP0QMZ9</accession>
<keyword evidence="1" id="KW-0862">Zinc</keyword>
<keyword evidence="1" id="KW-0645">Protease</keyword>
<dbReference type="InterPro" id="IPR008257">
    <property type="entry name" value="Pept_M19"/>
</dbReference>
<name>A0ABP0QMZ9_9DINO</name>
<dbReference type="PANTHER" id="PTHR10443">
    <property type="entry name" value="MICROSOMAL DIPEPTIDASE"/>
    <property type="match status" value="1"/>
</dbReference>
<keyword evidence="1" id="KW-0479">Metal-binding</keyword>
<sequence>MLSSGRFLPRLPWTRSASMVARHFAKRKSLYPFMAKPATVFDFGLSPDDEQRAAELHKTIQVYDGLIECTWYPGIVENILAGGPQVGGSLSLGNAGLERFLGEKEHMDAVPEKFWTYETLVRDLAYIRAACHESAGKVHFCTSAAELEAAYSVGAVALSADVQNSNFIGSDFDRLETVYWLGLRRIQLTYNDANSAGFGCMEESDGGLTKWGERLVGAMNDLGMIVDTGHCKPQTVIDAAKASRKPMTCSHAGLVSICPGNPRTQTEEAIKEVAKTGGVFGLVAAPMAVNNSDCCTVDDLVNNIDAAVKVIGEDHVGFGSDFLIAASMEEVLRAPEWDAERAGAVNTSGLVWPFSDGHVGFENNSGYRNLTRGLVAKGYSDESIRKIMGGNFLRVFKDVVG</sequence>
<comment type="catalytic activity">
    <reaction evidence="1">
        <text>an L-aminoacyl-L-amino acid + H2O = 2 an L-alpha-amino acid</text>
        <dbReference type="Rhea" id="RHEA:48940"/>
        <dbReference type="ChEBI" id="CHEBI:15377"/>
        <dbReference type="ChEBI" id="CHEBI:59869"/>
        <dbReference type="ChEBI" id="CHEBI:77460"/>
        <dbReference type="EC" id="3.4.13.19"/>
    </reaction>
</comment>
<comment type="similarity">
    <text evidence="1">Belongs to the metallo-dependent hydrolases superfamily. Peptidase M19 family.</text>
</comment>
<dbReference type="EC" id="3.4.13.19" evidence="1"/>
<dbReference type="PANTHER" id="PTHR10443:SF12">
    <property type="entry name" value="DIPEPTIDASE"/>
    <property type="match status" value="1"/>
</dbReference>
<gene>
    <name evidence="2" type="ORF">SCF082_LOCUS42293</name>
</gene>
<keyword evidence="1" id="KW-0482">Metalloprotease</keyword>
<dbReference type="PROSITE" id="PS51365">
    <property type="entry name" value="RENAL_DIPEPTIDASE_2"/>
    <property type="match status" value="1"/>
</dbReference>
<dbReference type="Proteomes" id="UP001642464">
    <property type="component" value="Unassembled WGS sequence"/>
</dbReference>
<comment type="caution">
    <text evidence="2">The sequence shown here is derived from an EMBL/GenBank/DDBJ whole genome shotgun (WGS) entry which is preliminary data.</text>
</comment>
<keyword evidence="1" id="KW-0378">Hydrolase</keyword>
<evidence type="ECO:0000313" key="2">
    <source>
        <dbReference type="EMBL" id="CAK9089639.1"/>
    </source>
</evidence>
<keyword evidence="3" id="KW-1185">Reference proteome</keyword>
<protein>
    <recommendedName>
        <fullName evidence="1">Dipeptidase</fullName>
        <ecNumber evidence="1">3.4.13.19</ecNumber>
    </recommendedName>
</protein>
<organism evidence="2 3">
    <name type="scientific">Durusdinium trenchii</name>
    <dbReference type="NCBI Taxonomy" id="1381693"/>
    <lineage>
        <taxon>Eukaryota</taxon>
        <taxon>Sar</taxon>
        <taxon>Alveolata</taxon>
        <taxon>Dinophyceae</taxon>
        <taxon>Suessiales</taxon>
        <taxon>Symbiodiniaceae</taxon>
        <taxon>Durusdinium</taxon>
    </lineage>
</organism>
<evidence type="ECO:0000313" key="3">
    <source>
        <dbReference type="Proteomes" id="UP001642464"/>
    </source>
</evidence>
<dbReference type="EMBL" id="CAXAMM010039873">
    <property type="protein sequence ID" value="CAK9089639.1"/>
    <property type="molecule type" value="Genomic_DNA"/>
</dbReference>
<proteinExistence type="inferred from homology"/>
<keyword evidence="1" id="KW-0224">Dipeptidase</keyword>
<comment type="cofactor">
    <cofactor evidence="1">
        <name>Zn(2+)</name>
        <dbReference type="ChEBI" id="CHEBI:29105"/>
    </cofactor>
</comment>
<reference evidence="2 3" key="1">
    <citation type="submission" date="2024-02" db="EMBL/GenBank/DDBJ databases">
        <authorList>
            <person name="Chen Y."/>
            <person name="Shah S."/>
            <person name="Dougan E. K."/>
            <person name="Thang M."/>
            <person name="Chan C."/>
        </authorList>
    </citation>
    <scope>NUCLEOTIDE SEQUENCE [LARGE SCALE GENOMIC DNA]</scope>
</reference>
<evidence type="ECO:0000256" key="1">
    <source>
        <dbReference type="RuleBase" id="RU341113"/>
    </source>
</evidence>